<dbReference type="AlphaFoldDB" id="A0A5R9EAG4"/>
<reference evidence="2 3" key="1">
    <citation type="submission" date="2019-05" db="EMBL/GenBank/DDBJ databases">
        <title>Streptomyces marianii sp. nov., a novel marine actinomycete from southern coast of India.</title>
        <authorList>
            <person name="Iniyan A.M."/>
            <person name="Wink J."/>
            <person name="Ramprasad E."/>
            <person name="Ramana C.V."/>
            <person name="Bunk B."/>
            <person name="Sproer C."/>
            <person name="Joseph F.-J.R.S."/>
            <person name="Vincent S.G.P."/>
        </authorList>
    </citation>
    <scope>NUCLEOTIDE SEQUENCE [LARGE SCALE GENOMIC DNA]</scope>
    <source>
        <strain evidence="2 3">ICN19</strain>
    </source>
</reference>
<sequence length="143" mass="14446">MILAASTGGQILGSIGTAGLGLILATVFILGTRPNSKHPLNANRALTVCLVAGVVWMSAGQIWGVPDDLLSKALTALMKTQALGDIGLGAVSIVLVVIAYMVNLKARTAGYLGITMASAFSLTGGGWAMLTASIADMATGWAS</sequence>
<feature type="transmembrane region" description="Helical" evidence="1">
    <location>
        <begin position="109"/>
        <end position="130"/>
    </location>
</feature>
<feature type="transmembrane region" description="Helical" evidence="1">
    <location>
        <begin position="83"/>
        <end position="102"/>
    </location>
</feature>
<accession>A0A5R9EAG4</accession>
<feature type="transmembrane region" description="Helical" evidence="1">
    <location>
        <begin position="12"/>
        <end position="32"/>
    </location>
</feature>
<dbReference type="OrthoDB" id="9962119at2"/>
<keyword evidence="1" id="KW-1133">Transmembrane helix</keyword>
<proteinExistence type="predicted"/>
<evidence type="ECO:0000256" key="1">
    <source>
        <dbReference type="SAM" id="Phobius"/>
    </source>
</evidence>
<keyword evidence="1" id="KW-0472">Membrane</keyword>
<organism evidence="2 3">
    <name type="scientific">Streptomyces marianii</name>
    <dbReference type="NCBI Taxonomy" id="1817406"/>
    <lineage>
        <taxon>Bacteria</taxon>
        <taxon>Bacillati</taxon>
        <taxon>Actinomycetota</taxon>
        <taxon>Actinomycetes</taxon>
        <taxon>Kitasatosporales</taxon>
        <taxon>Streptomycetaceae</taxon>
        <taxon>Streptomyces</taxon>
    </lineage>
</organism>
<keyword evidence="1" id="KW-0812">Transmembrane</keyword>
<evidence type="ECO:0000313" key="3">
    <source>
        <dbReference type="Proteomes" id="UP000305921"/>
    </source>
</evidence>
<comment type="caution">
    <text evidence="2">The sequence shown here is derived from an EMBL/GenBank/DDBJ whole genome shotgun (WGS) entry which is preliminary data.</text>
</comment>
<dbReference type="Proteomes" id="UP000305921">
    <property type="component" value="Unassembled WGS sequence"/>
</dbReference>
<keyword evidence="3" id="KW-1185">Reference proteome</keyword>
<evidence type="ECO:0000313" key="2">
    <source>
        <dbReference type="EMBL" id="TLQ45772.1"/>
    </source>
</evidence>
<protein>
    <submittedName>
        <fullName evidence="2">Uncharacterized protein</fullName>
    </submittedName>
</protein>
<dbReference type="EMBL" id="VAWE01000001">
    <property type="protein sequence ID" value="TLQ45772.1"/>
    <property type="molecule type" value="Genomic_DNA"/>
</dbReference>
<feature type="transmembrane region" description="Helical" evidence="1">
    <location>
        <begin position="44"/>
        <end position="63"/>
    </location>
</feature>
<gene>
    <name evidence="2" type="ORF">FEF34_24740</name>
</gene>
<dbReference type="RefSeq" id="WP_138055100.1">
    <property type="nucleotide sequence ID" value="NZ_VAWE01000001.1"/>
</dbReference>
<name>A0A5R9EAG4_9ACTN</name>